<protein>
    <submittedName>
        <fullName evidence="2">Uncharacterized protein</fullName>
    </submittedName>
</protein>
<feature type="compositionally biased region" description="Pro residues" evidence="1">
    <location>
        <begin position="485"/>
        <end position="499"/>
    </location>
</feature>
<evidence type="ECO:0000313" key="3">
    <source>
        <dbReference type="Proteomes" id="UP001600888"/>
    </source>
</evidence>
<reference evidence="2 3" key="1">
    <citation type="submission" date="2024-03" db="EMBL/GenBank/DDBJ databases">
        <title>A high-quality draft genome sequence of Diaporthe vaccinii, a causative agent of upright dieback and viscid rot disease in cranberry plants.</title>
        <authorList>
            <person name="Sarrasin M."/>
            <person name="Lang B.F."/>
            <person name="Burger G."/>
        </authorList>
    </citation>
    <scope>NUCLEOTIDE SEQUENCE [LARGE SCALE GENOMIC DNA]</scope>
    <source>
        <strain evidence="2 3">IS7</strain>
    </source>
</reference>
<gene>
    <name evidence="2" type="ORF">FJTKL_01548</name>
</gene>
<proteinExistence type="predicted"/>
<accession>A0ABR4E031</accession>
<name>A0ABR4E031_9PEZI</name>
<comment type="caution">
    <text evidence="2">The sequence shown here is derived from an EMBL/GenBank/DDBJ whole genome shotgun (WGS) entry which is preliminary data.</text>
</comment>
<organism evidence="2 3">
    <name type="scientific">Diaporthe vaccinii</name>
    <dbReference type="NCBI Taxonomy" id="105482"/>
    <lineage>
        <taxon>Eukaryota</taxon>
        <taxon>Fungi</taxon>
        <taxon>Dikarya</taxon>
        <taxon>Ascomycota</taxon>
        <taxon>Pezizomycotina</taxon>
        <taxon>Sordariomycetes</taxon>
        <taxon>Sordariomycetidae</taxon>
        <taxon>Diaporthales</taxon>
        <taxon>Diaporthaceae</taxon>
        <taxon>Diaporthe</taxon>
        <taxon>Diaporthe eres species complex</taxon>
    </lineage>
</organism>
<feature type="region of interest" description="Disordered" evidence="1">
    <location>
        <begin position="344"/>
        <end position="391"/>
    </location>
</feature>
<dbReference type="Proteomes" id="UP001600888">
    <property type="component" value="Unassembled WGS sequence"/>
</dbReference>
<evidence type="ECO:0000313" key="2">
    <source>
        <dbReference type="EMBL" id="KAL2275786.1"/>
    </source>
</evidence>
<sequence length="572" mass="64047">MDIRSRPRAEWGRLLREKWPQPMDESLGWTPEEGSAVVCVVIVMRMVISYTDSILQPGKDELEWVKAEKAAEGQNVLLRYAWHDTSEGAEAAAVRALQEEVYTELMRAGGQWARAVSGGVTFENIMESLPMWKHFWSRPELTLWTGLELEQTDDWAPLERVLKSDGTEASAAMLARQSLIPWRPEDMTLEQRVSRPSVTQRFDDEQQERTLRHVQRWSRGSLKCIRVEYDQGAGGELTACGFEDLVRLSISPEVLEVQGGKAKWVDGTELSYRLVAVVKLGSPAHIRTYDKAGQDLVPRALSPRDVVCLNNDWKLGQLGTKYMLYYVLAKPWDPREVPAALERGHEGAVDLRQQQGRPRRIERSSPPRDAPTGPRAQREQAEQAPSAPREHAKVFGANAVPLGRTRQLGQEALAEPSSRRSDSPRDPQGPGAPAPYFAPPPPALYGPHFPPRRRRRSPDPPRDPQGPGAPAMQFPPRPRRQSVDPPGPPPAPPPPAPHFPPRRRRWSPDPPGPGPPAMQFPPQGRTLSGEDDSQRAEASGVPRQGVNPSTTWRRPPRDLVPQKRRLSGDDER</sequence>
<feature type="compositionally biased region" description="Pro residues" evidence="1">
    <location>
        <begin position="508"/>
        <end position="519"/>
    </location>
</feature>
<keyword evidence="3" id="KW-1185">Reference proteome</keyword>
<feature type="compositionally biased region" description="Basic and acidic residues" evidence="1">
    <location>
        <begin position="555"/>
        <end position="572"/>
    </location>
</feature>
<feature type="compositionally biased region" description="Pro residues" evidence="1">
    <location>
        <begin position="430"/>
        <end position="444"/>
    </location>
</feature>
<dbReference type="EMBL" id="JBAWTH010000126">
    <property type="protein sequence ID" value="KAL2275786.1"/>
    <property type="molecule type" value="Genomic_DNA"/>
</dbReference>
<evidence type="ECO:0000256" key="1">
    <source>
        <dbReference type="SAM" id="MobiDB-lite"/>
    </source>
</evidence>
<feature type="region of interest" description="Disordered" evidence="1">
    <location>
        <begin position="410"/>
        <end position="572"/>
    </location>
</feature>